<sequence>MAQQPEYKFDNVTLLNGKGTATHKSGLNCPAQRMPAETFTKPFKWPAEFPFGANAQDEDHIQYMEVLSPIVNRPLLEWTKVFHGIKSLGENPAYAAPEQLQHALNQSHMLIPDATEKGCVWSIGLIALALYSSGQGIQKPSTPVHREMVIKFMDNIKTRFTACYQLTAEAQPDAKRLLDLIGKMIQAKHTDQSGNITGDDRISLEQCAEEARAGFRCAQETEKRIQGLKNDLIKHKDDKAAHDRAQATLNVMTAWLSAPVLKGDQWTNITTTWLD</sequence>
<reference evidence="1" key="2">
    <citation type="submission" date="2023-06" db="EMBL/GenBank/DDBJ databases">
        <authorList>
            <consortium name="Lawrence Berkeley National Laboratory"/>
            <person name="Haridas S."/>
            <person name="Hensen N."/>
            <person name="Bonometti L."/>
            <person name="Westerberg I."/>
            <person name="Brannstrom I.O."/>
            <person name="Guillou S."/>
            <person name="Cros-Aarteil S."/>
            <person name="Calhoun S."/>
            <person name="Kuo A."/>
            <person name="Mondo S."/>
            <person name="Pangilinan J."/>
            <person name="Riley R."/>
            <person name="Labutti K."/>
            <person name="Andreopoulos B."/>
            <person name="Lipzen A."/>
            <person name="Chen C."/>
            <person name="Yanf M."/>
            <person name="Daum C."/>
            <person name="Ng V."/>
            <person name="Clum A."/>
            <person name="Steindorff A."/>
            <person name="Ohm R."/>
            <person name="Martin F."/>
            <person name="Silar P."/>
            <person name="Natvig D."/>
            <person name="Lalanne C."/>
            <person name="Gautier V."/>
            <person name="Ament-Velasquez S.L."/>
            <person name="Kruys A."/>
            <person name="Hutchinson M.I."/>
            <person name="Powell A.J."/>
            <person name="Barry K."/>
            <person name="Miller A.N."/>
            <person name="Grigoriev I.V."/>
            <person name="Debuchy R."/>
            <person name="Gladieux P."/>
            <person name="Thoren M.H."/>
            <person name="Johannesson H."/>
        </authorList>
    </citation>
    <scope>NUCLEOTIDE SEQUENCE</scope>
    <source>
        <strain evidence="1">CBS 958.72</strain>
    </source>
</reference>
<dbReference type="EMBL" id="JAULSN010000006">
    <property type="protein sequence ID" value="KAK3369755.1"/>
    <property type="molecule type" value="Genomic_DNA"/>
</dbReference>
<reference evidence="1" key="1">
    <citation type="journal article" date="2023" name="Mol. Phylogenet. Evol.">
        <title>Genome-scale phylogeny and comparative genomics of the fungal order Sordariales.</title>
        <authorList>
            <person name="Hensen N."/>
            <person name="Bonometti L."/>
            <person name="Westerberg I."/>
            <person name="Brannstrom I.O."/>
            <person name="Guillou S."/>
            <person name="Cros-Aarteil S."/>
            <person name="Calhoun S."/>
            <person name="Haridas S."/>
            <person name="Kuo A."/>
            <person name="Mondo S."/>
            <person name="Pangilinan J."/>
            <person name="Riley R."/>
            <person name="LaButti K."/>
            <person name="Andreopoulos B."/>
            <person name="Lipzen A."/>
            <person name="Chen C."/>
            <person name="Yan M."/>
            <person name="Daum C."/>
            <person name="Ng V."/>
            <person name="Clum A."/>
            <person name="Steindorff A."/>
            <person name="Ohm R.A."/>
            <person name="Martin F."/>
            <person name="Silar P."/>
            <person name="Natvig D.O."/>
            <person name="Lalanne C."/>
            <person name="Gautier V."/>
            <person name="Ament-Velasquez S.L."/>
            <person name="Kruys A."/>
            <person name="Hutchinson M.I."/>
            <person name="Powell A.J."/>
            <person name="Barry K."/>
            <person name="Miller A.N."/>
            <person name="Grigoriev I.V."/>
            <person name="Debuchy R."/>
            <person name="Gladieux P."/>
            <person name="Hiltunen Thoren M."/>
            <person name="Johannesson H."/>
        </authorList>
    </citation>
    <scope>NUCLEOTIDE SEQUENCE</scope>
    <source>
        <strain evidence="1">CBS 958.72</strain>
    </source>
</reference>
<keyword evidence="2" id="KW-1185">Reference proteome</keyword>
<evidence type="ECO:0000313" key="2">
    <source>
        <dbReference type="Proteomes" id="UP001287356"/>
    </source>
</evidence>
<protein>
    <submittedName>
        <fullName evidence="1">Uncharacterized protein</fullName>
    </submittedName>
</protein>
<comment type="caution">
    <text evidence="1">The sequence shown here is derived from an EMBL/GenBank/DDBJ whole genome shotgun (WGS) entry which is preliminary data.</text>
</comment>
<organism evidence="1 2">
    <name type="scientific">Lasiosphaeria ovina</name>
    <dbReference type="NCBI Taxonomy" id="92902"/>
    <lineage>
        <taxon>Eukaryota</taxon>
        <taxon>Fungi</taxon>
        <taxon>Dikarya</taxon>
        <taxon>Ascomycota</taxon>
        <taxon>Pezizomycotina</taxon>
        <taxon>Sordariomycetes</taxon>
        <taxon>Sordariomycetidae</taxon>
        <taxon>Sordariales</taxon>
        <taxon>Lasiosphaeriaceae</taxon>
        <taxon>Lasiosphaeria</taxon>
    </lineage>
</organism>
<name>A0AAE0K5K2_9PEZI</name>
<proteinExistence type="predicted"/>
<evidence type="ECO:0000313" key="1">
    <source>
        <dbReference type="EMBL" id="KAK3369755.1"/>
    </source>
</evidence>
<gene>
    <name evidence="1" type="ORF">B0T24DRAFT_708704</name>
</gene>
<dbReference type="AlphaFoldDB" id="A0AAE0K5K2"/>
<dbReference type="Proteomes" id="UP001287356">
    <property type="component" value="Unassembled WGS sequence"/>
</dbReference>
<dbReference type="Gene3D" id="1.10.510.10">
    <property type="entry name" value="Transferase(Phosphotransferase) domain 1"/>
    <property type="match status" value="1"/>
</dbReference>
<accession>A0AAE0K5K2</accession>